<dbReference type="PANTHER" id="PTHR21461">
    <property type="entry name" value="GLYCOSYLTRANSFERASE FAMILY 92 PROTEIN"/>
    <property type="match status" value="1"/>
</dbReference>
<dbReference type="GO" id="GO:0016020">
    <property type="term" value="C:membrane"/>
    <property type="evidence" value="ECO:0007669"/>
    <property type="project" value="UniProtKB-SubCell"/>
</dbReference>
<sequence>MNNIGKDILKYSDINSFKLSKDKFLFFDIFYKNNEVILICPVYNRSFPYLNKIQIKHDNNILKIKKKIVRIGPGPIVILVFDIVSNDLQSSKKFSTESTKKNQIFEFEVICKNITKKYTLYHASPSKTKMLTLTTLFKYDYKLINIFYDYYKKQGVEYFYLYYNGKLTDDIINLYNKPDIKLIEWDFKYWSNCRFPYNHHAQMGQLHHAMYKYGKNEAEYMIFNDLDEYMYIPNKRLIELVSDKKYDTYGFCNYWSNTLDNKTPSEFPNKFKIGNKIKFGNRSKCIHKLDTIDSVGIHIGRDYSISNPKKDCNYMLFHFCKWGKRFRGGRSQTNFRTHKIFEIKYNSNKNDNIMK</sequence>
<name>A0A481Z3V7_9VIRU</name>
<accession>A0A481Z3V7</accession>
<keyword evidence="4" id="KW-0812">Transmembrane</keyword>
<proteinExistence type="predicted"/>
<evidence type="ECO:0000256" key="2">
    <source>
        <dbReference type="ARBA" id="ARBA00022676"/>
    </source>
</evidence>
<protein>
    <submittedName>
        <fullName evidence="7">Glycosyltransferase family 92</fullName>
    </submittedName>
</protein>
<reference evidence="7" key="1">
    <citation type="journal article" date="2019" name="MBio">
        <title>Virus Genomes from Deep Sea Sediments Expand the Ocean Megavirome and Support Independent Origins of Viral Gigantism.</title>
        <authorList>
            <person name="Backstrom D."/>
            <person name="Yutin N."/>
            <person name="Jorgensen S.L."/>
            <person name="Dharamshi J."/>
            <person name="Homa F."/>
            <person name="Zaremba-Niedwiedzka K."/>
            <person name="Spang A."/>
            <person name="Wolf Y.I."/>
            <person name="Koonin E.V."/>
            <person name="Ettema T.J."/>
        </authorList>
    </citation>
    <scope>NUCLEOTIDE SEQUENCE</scope>
</reference>
<keyword evidence="6" id="KW-0472">Membrane</keyword>
<dbReference type="EMBL" id="MK500407">
    <property type="protein sequence ID" value="QBK89086.1"/>
    <property type="molecule type" value="Genomic_DNA"/>
</dbReference>
<gene>
    <name evidence="7" type="ORF">LCMiAC02_01790</name>
</gene>
<evidence type="ECO:0000256" key="3">
    <source>
        <dbReference type="ARBA" id="ARBA00022679"/>
    </source>
</evidence>
<dbReference type="PANTHER" id="PTHR21461:SF40">
    <property type="entry name" value="GLYCOSYLTRANSFERASE FAMILY 92 PROTEIN"/>
    <property type="match status" value="1"/>
</dbReference>
<dbReference type="Pfam" id="PF01697">
    <property type="entry name" value="Glyco_transf_92"/>
    <property type="match status" value="1"/>
</dbReference>
<keyword evidence="3 7" id="KW-0808">Transferase</keyword>
<evidence type="ECO:0000313" key="7">
    <source>
        <dbReference type="EMBL" id="QBK89086.1"/>
    </source>
</evidence>
<comment type="subcellular location">
    <subcellularLocation>
        <location evidence="1">Membrane</location>
        <topology evidence="1">Single-pass membrane protein</topology>
    </subcellularLocation>
</comment>
<dbReference type="InterPro" id="IPR008166">
    <property type="entry name" value="Glyco_transf_92"/>
</dbReference>
<keyword evidence="5" id="KW-1133">Transmembrane helix</keyword>
<evidence type="ECO:0000256" key="1">
    <source>
        <dbReference type="ARBA" id="ARBA00004167"/>
    </source>
</evidence>
<evidence type="ECO:0000256" key="4">
    <source>
        <dbReference type="ARBA" id="ARBA00022692"/>
    </source>
</evidence>
<evidence type="ECO:0000256" key="6">
    <source>
        <dbReference type="ARBA" id="ARBA00023136"/>
    </source>
</evidence>
<evidence type="ECO:0000256" key="5">
    <source>
        <dbReference type="ARBA" id="ARBA00022989"/>
    </source>
</evidence>
<organism evidence="7">
    <name type="scientific">Mimivirus LCMiAC02</name>
    <dbReference type="NCBI Taxonomy" id="2506609"/>
    <lineage>
        <taxon>Viruses</taxon>
        <taxon>Varidnaviria</taxon>
        <taxon>Bamfordvirae</taxon>
        <taxon>Nucleocytoviricota</taxon>
        <taxon>Megaviricetes</taxon>
        <taxon>Imitervirales</taxon>
        <taxon>Mimiviridae</taxon>
        <taxon>Klosneuvirinae</taxon>
    </lineage>
</organism>
<dbReference type="GO" id="GO:0016757">
    <property type="term" value="F:glycosyltransferase activity"/>
    <property type="evidence" value="ECO:0007669"/>
    <property type="project" value="UniProtKB-KW"/>
</dbReference>
<keyword evidence="2" id="KW-0328">Glycosyltransferase</keyword>